<dbReference type="AlphaFoldDB" id="A0A383W3W9"/>
<dbReference type="PANTHER" id="PTHR47968:SF36">
    <property type="entry name" value="KINESIN HEAVY CHAIN ISOFORM X1"/>
    <property type="match status" value="1"/>
</dbReference>
<dbReference type="SUPFAM" id="SSF52540">
    <property type="entry name" value="P-loop containing nucleoside triphosphate hydrolases"/>
    <property type="match status" value="1"/>
</dbReference>
<feature type="domain" description="Kinesin motor" evidence="10">
    <location>
        <begin position="1"/>
        <end position="313"/>
    </location>
</feature>
<dbReference type="InterPro" id="IPR056524">
    <property type="entry name" value="KIF6/9_C"/>
</dbReference>
<dbReference type="InterPro" id="IPR036961">
    <property type="entry name" value="Kinesin_motor_dom_sf"/>
</dbReference>
<keyword evidence="2 6" id="KW-0547">Nucleotide-binding</keyword>
<keyword evidence="12" id="KW-1185">Reference proteome</keyword>
<evidence type="ECO:0000256" key="3">
    <source>
        <dbReference type="ARBA" id="ARBA00022840"/>
    </source>
</evidence>
<evidence type="ECO:0000256" key="6">
    <source>
        <dbReference type="PROSITE-ProRule" id="PRU00283"/>
    </source>
</evidence>
<feature type="compositionally biased region" description="Low complexity" evidence="9">
    <location>
        <begin position="453"/>
        <end position="531"/>
    </location>
</feature>
<dbReference type="Gene3D" id="3.40.850.10">
    <property type="entry name" value="Kinesin motor domain"/>
    <property type="match status" value="1"/>
</dbReference>
<dbReference type="GO" id="GO:0008017">
    <property type="term" value="F:microtubule binding"/>
    <property type="evidence" value="ECO:0007669"/>
    <property type="project" value="InterPro"/>
</dbReference>
<dbReference type="Proteomes" id="UP000256970">
    <property type="component" value="Unassembled WGS sequence"/>
</dbReference>
<dbReference type="Pfam" id="PF00225">
    <property type="entry name" value="Kinesin"/>
    <property type="match status" value="1"/>
</dbReference>
<dbReference type="PROSITE" id="PS00411">
    <property type="entry name" value="KINESIN_MOTOR_1"/>
    <property type="match status" value="1"/>
</dbReference>
<dbReference type="InterPro" id="IPR027417">
    <property type="entry name" value="P-loop_NTPase"/>
</dbReference>
<feature type="binding site" evidence="6">
    <location>
        <begin position="70"/>
        <end position="77"/>
    </location>
    <ligand>
        <name>ATP</name>
        <dbReference type="ChEBI" id="CHEBI:30616"/>
    </ligand>
</feature>
<dbReference type="GO" id="GO:0005524">
    <property type="term" value="F:ATP binding"/>
    <property type="evidence" value="ECO:0007669"/>
    <property type="project" value="UniProtKB-UniRule"/>
</dbReference>
<dbReference type="EMBL" id="FNXT01001071">
    <property type="protein sequence ID" value="SZX71704.1"/>
    <property type="molecule type" value="Genomic_DNA"/>
</dbReference>
<feature type="coiled-coil region" evidence="8">
    <location>
        <begin position="569"/>
        <end position="603"/>
    </location>
</feature>
<evidence type="ECO:0000313" key="12">
    <source>
        <dbReference type="Proteomes" id="UP000256970"/>
    </source>
</evidence>
<dbReference type="GO" id="GO:0007018">
    <property type="term" value="P:microtubule-based movement"/>
    <property type="evidence" value="ECO:0007669"/>
    <property type="project" value="InterPro"/>
</dbReference>
<organism evidence="11 12">
    <name type="scientific">Tetradesmus obliquus</name>
    <name type="common">Green alga</name>
    <name type="synonym">Acutodesmus obliquus</name>
    <dbReference type="NCBI Taxonomy" id="3088"/>
    <lineage>
        <taxon>Eukaryota</taxon>
        <taxon>Viridiplantae</taxon>
        <taxon>Chlorophyta</taxon>
        <taxon>core chlorophytes</taxon>
        <taxon>Chlorophyceae</taxon>
        <taxon>CS clade</taxon>
        <taxon>Sphaeropleales</taxon>
        <taxon>Scenedesmaceae</taxon>
        <taxon>Tetradesmus</taxon>
    </lineage>
</organism>
<evidence type="ECO:0000256" key="1">
    <source>
        <dbReference type="ARBA" id="ARBA00022701"/>
    </source>
</evidence>
<name>A0A383W3W9_TETOB</name>
<evidence type="ECO:0000256" key="2">
    <source>
        <dbReference type="ARBA" id="ARBA00022741"/>
    </source>
</evidence>
<dbReference type="GO" id="GO:0003777">
    <property type="term" value="F:microtubule motor activity"/>
    <property type="evidence" value="ECO:0007669"/>
    <property type="project" value="InterPro"/>
</dbReference>
<dbReference type="InterPro" id="IPR027640">
    <property type="entry name" value="Kinesin-like_fam"/>
</dbReference>
<dbReference type="PROSITE" id="PS50067">
    <property type="entry name" value="KINESIN_MOTOR_2"/>
    <property type="match status" value="1"/>
</dbReference>
<protein>
    <recommendedName>
        <fullName evidence="7">Kinesin-like protein</fullName>
    </recommendedName>
</protein>
<accession>A0A383W3W9</accession>
<proteinExistence type="inferred from homology"/>
<dbReference type="GO" id="GO:0005874">
    <property type="term" value="C:microtubule"/>
    <property type="evidence" value="ECO:0007669"/>
    <property type="project" value="UniProtKB-KW"/>
</dbReference>
<dbReference type="Pfam" id="PF23735">
    <property type="entry name" value="KIF9"/>
    <property type="match status" value="1"/>
</dbReference>
<keyword evidence="5 6" id="KW-0505">Motor protein</keyword>
<sequence>MRIHKDGETITVSFPKDAASGLINNQLDSLSLKFDGVLENVSQDTVYNTCAHDAVDSVLAGVNACVFCYGQTGAGKTFSMSGDVQNYAHRGIIPRALHHIFKEVDLRTDKVYRVEVSYMEIYNEGLYDLLADNPAAADNLAILDDASNTVVRGLTRVEVRSEEEALAQFFTGKQGRSTAVHVLNNSSSRSHALFSVYVETRASAEASERALLSKLHLVDLAGSERTKKTNPSGEQLREASCINKSLTFLEQVVSALARKDNHVPFRQSKLTAALRDALGGNCRTVMLANLWPEAAHLDECVSTLRFASCVRCLETSAVVNESADPVLALRKAERQVKELRQELAMRDMLSGRGRVGYEDLSEGEQLELQQLVLRYLNGSAQLDELPVDSLKRIKETYKAFKAVAGSWAAASAHGSANGGAADATAGQGDVAEFDGAGVGDVDTSSSGFCIGTAPMQARPSASPSAAGRADSPASNAAAGAAGKQGLSPRVAPPSRMSMSSPSPRTQLQTAAQQQQQQLTRPGSPLLQQGQKGQLAAAAGGGAAAAEGAAELLFDRNALFSKYKHSVADGKRQAEQVKQQQQQVAELKQQIKDIGLQVNSSKEEIDSLSMQLEARKAVTPAGNRSSSSSGGADAGVLDNDQYVLMQQVKAAKARYRTAFDSLRELRSSLDPAVDSLAAAKEALLAGFDAWLAAQQGQQLGATQQIAAWRGDDEMDPGEAFERMELARKAAQAGDPSSTAFFAAASKTGRAAVRSPGSTMRS</sequence>
<dbReference type="SMART" id="SM00129">
    <property type="entry name" value="KISc"/>
    <property type="match status" value="1"/>
</dbReference>
<evidence type="ECO:0000256" key="7">
    <source>
        <dbReference type="RuleBase" id="RU000394"/>
    </source>
</evidence>
<gene>
    <name evidence="11" type="ORF">BQ4739_LOCUS11831</name>
</gene>
<evidence type="ECO:0000256" key="4">
    <source>
        <dbReference type="ARBA" id="ARBA00023054"/>
    </source>
</evidence>
<evidence type="ECO:0000259" key="10">
    <source>
        <dbReference type="PROSITE" id="PS50067"/>
    </source>
</evidence>
<evidence type="ECO:0000256" key="9">
    <source>
        <dbReference type="SAM" id="MobiDB-lite"/>
    </source>
</evidence>
<reference evidence="11 12" key="1">
    <citation type="submission" date="2016-10" db="EMBL/GenBank/DDBJ databases">
        <authorList>
            <person name="Cai Z."/>
        </authorList>
    </citation>
    <scope>NUCLEOTIDE SEQUENCE [LARGE SCALE GENOMIC DNA]</scope>
</reference>
<evidence type="ECO:0000256" key="8">
    <source>
        <dbReference type="SAM" id="Coils"/>
    </source>
</evidence>
<keyword evidence="4 8" id="KW-0175">Coiled coil</keyword>
<keyword evidence="1 7" id="KW-0493">Microtubule</keyword>
<dbReference type="PANTHER" id="PTHR47968">
    <property type="entry name" value="CENTROMERE PROTEIN E"/>
    <property type="match status" value="1"/>
</dbReference>
<dbReference type="InterPro" id="IPR001752">
    <property type="entry name" value="Kinesin_motor_dom"/>
</dbReference>
<feature type="region of interest" description="Disordered" evidence="9">
    <location>
        <begin position="450"/>
        <end position="531"/>
    </location>
</feature>
<evidence type="ECO:0000256" key="5">
    <source>
        <dbReference type="ARBA" id="ARBA00023175"/>
    </source>
</evidence>
<comment type="similarity">
    <text evidence="6 7">Belongs to the TRAFAC class myosin-kinesin ATPase superfamily. Kinesin family.</text>
</comment>
<dbReference type="InterPro" id="IPR019821">
    <property type="entry name" value="Kinesin_motor_CS"/>
</dbReference>
<keyword evidence="3 6" id="KW-0067">ATP-binding</keyword>
<dbReference type="STRING" id="3088.A0A383W3W9"/>
<evidence type="ECO:0000313" key="11">
    <source>
        <dbReference type="EMBL" id="SZX71704.1"/>
    </source>
</evidence>
<dbReference type="PRINTS" id="PR00380">
    <property type="entry name" value="KINESINHEAVY"/>
</dbReference>